<evidence type="ECO:0000256" key="6">
    <source>
        <dbReference type="SAM" id="MobiDB-lite"/>
    </source>
</evidence>
<feature type="region of interest" description="Disordered" evidence="6">
    <location>
        <begin position="573"/>
        <end position="594"/>
    </location>
</feature>
<dbReference type="Proteomes" id="UP001589645">
    <property type="component" value="Unassembled WGS sequence"/>
</dbReference>
<dbReference type="EMBL" id="JBHMEP010000001">
    <property type="protein sequence ID" value="MFB9134140.1"/>
    <property type="molecule type" value="Genomic_DNA"/>
</dbReference>
<feature type="transmembrane region" description="Helical" evidence="7">
    <location>
        <begin position="326"/>
        <end position="345"/>
    </location>
</feature>
<accession>A0ABV5HJI4</accession>
<dbReference type="SMART" id="SM00283">
    <property type="entry name" value="MA"/>
    <property type="match status" value="1"/>
</dbReference>
<evidence type="ECO:0000256" key="2">
    <source>
        <dbReference type="ARBA" id="ARBA00023224"/>
    </source>
</evidence>
<feature type="transmembrane region" description="Helical" evidence="7">
    <location>
        <begin position="12"/>
        <end position="33"/>
    </location>
</feature>
<feature type="region of interest" description="Disordered" evidence="6">
    <location>
        <begin position="624"/>
        <end position="643"/>
    </location>
</feature>
<dbReference type="InterPro" id="IPR004089">
    <property type="entry name" value="MCPsignal_dom"/>
</dbReference>
<evidence type="ECO:0000256" key="1">
    <source>
        <dbReference type="ARBA" id="ARBA00004370"/>
    </source>
</evidence>
<keyword evidence="5" id="KW-0175">Coiled coil</keyword>
<dbReference type="CDD" id="cd11386">
    <property type="entry name" value="MCP_signal"/>
    <property type="match status" value="1"/>
</dbReference>
<comment type="caution">
    <text evidence="9">The sequence shown here is derived from an EMBL/GenBank/DDBJ whole genome shotgun (WGS) entry which is preliminary data.</text>
</comment>
<evidence type="ECO:0000256" key="4">
    <source>
        <dbReference type="PROSITE-ProRule" id="PRU00284"/>
    </source>
</evidence>
<keyword evidence="2 4" id="KW-0807">Transducer</keyword>
<sequence length="677" mass="75039">MSLKNHTKWNLSLLQTISVLFITITIFVALLSVTSVKSVSRIEGEFSFLSKNALPLALRNADLTQTVLQLVKQLNYGSQVASEQQLKSIQTSVDDLQQRIDAQSQQVFEISDAHQGTVTDEQQQALKTRIQQLFNITDSILSAQSRLLDMQTTIDEQVQSFRYGISSIGPEMTRISSFLSNEDPQSIDAANRFSAGATSMESTFLMMLMQTDIAKAEQQYKELKTRLSGIELAYDDYAQLHTDINDFASLTAPYEMVMSGFSENGVLKQIMTKLTLVQQQKSELEQAVKLANQTIETLSEISSTANQMIVTSQNVVENTMLTIRSVLMISGGVLVVLIVAAWLLLRRWINHGLASIRDYLQSLVGDDFTHQPHYAGPKELRLITQQLGDLGRSIADSLRIVTTHSNRLYQSAEVSHQAAERSNLALDNQNQSLANMVSTVTELEASIREISSVTNDCHHVAQQAVSHTQSGAQAVQDSHQRMCDLELSMNSNEHAMTELDERVKQIGGMVDMISGIAENTNLLALNAAIEAARAGEQGRGFAVVADEVRKLAQDTSQQTNSIRTRMNELIASAHRSRSSVQSSREEMRYVQQSSESMQQAFEQIRSSVEQIRARVEQITVATEQQERATADVSGSITHISEQSDNTKLQLDAMVESAQQVASSAGHQQSMLNKYRLG</sequence>
<keyword evidence="7" id="KW-0472">Membrane</keyword>
<feature type="compositionally biased region" description="Polar residues" evidence="6">
    <location>
        <begin position="632"/>
        <end position="643"/>
    </location>
</feature>
<keyword evidence="7" id="KW-0812">Transmembrane</keyword>
<dbReference type="PANTHER" id="PTHR32089:SF120">
    <property type="entry name" value="METHYL-ACCEPTING CHEMOTAXIS PROTEIN TLPQ"/>
    <property type="match status" value="1"/>
</dbReference>
<keyword evidence="10" id="KW-1185">Reference proteome</keyword>
<evidence type="ECO:0000259" key="8">
    <source>
        <dbReference type="PROSITE" id="PS50111"/>
    </source>
</evidence>
<dbReference type="PANTHER" id="PTHR32089">
    <property type="entry name" value="METHYL-ACCEPTING CHEMOTAXIS PROTEIN MCPB"/>
    <property type="match status" value="1"/>
</dbReference>
<dbReference type="RefSeq" id="WP_390189895.1">
    <property type="nucleotide sequence ID" value="NZ_JBHMEP010000001.1"/>
</dbReference>
<feature type="domain" description="Methyl-accepting transducer" evidence="8">
    <location>
        <begin position="404"/>
        <end position="640"/>
    </location>
</feature>
<name>A0ABV5HJI4_9VIBR</name>
<dbReference type="Gene3D" id="1.10.287.950">
    <property type="entry name" value="Methyl-accepting chemotaxis protein"/>
    <property type="match status" value="1"/>
</dbReference>
<evidence type="ECO:0000313" key="9">
    <source>
        <dbReference type="EMBL" id="MFB9134140.1"/>
    </source>
</evidence>
<dbReference type="Pfam" id="PF00015">
    <property type="entry name" value="MCPsignal"/>
    <property type="match status" value="1"/>
</dbReference>
<evidence type="ECO:0000256" key="3">
    <source>
        <dbReference type="ARBA" id="ARBA00029447"/>
    </source>
</evidence>
<gene>
    <name evidence="9" type="ORF">ACFFUV_04055</name>
</gene>
<organism evidence="9 10">
    <name type="scientific">Vibrio olivae</name>
    <dbReference type="NCBI Taxonomy" id="1243002"/>
    <lineage>
        <taxon>Bacteria</taxon>
        <taxon>Pseudomonadati</taxon>
        <taxon>Pseudomonadota</taxon>
        <taxon>Gammaproteobacteria</taxon>
        <taxon>Vibrionales</taxon>
        <taxon>Vibrionaceae</taxon>
        <taxon>Vibrio</taxon>
    </lineage>
</organism>
<dbReference type="SUPFAM" id="SSF58104">
    <property type="entry name" value="Methyl-accepting chemotaxis protein (MCP) signaling domain"/>
    <property type="match status" value="1"/>
</dbReference>
<feature type="coiled-coil region" evidence="5">
    <location>
        <begin position="206"/>
        <end position="233"/>
    </location>
</feature>
<dbReference type="PROSITE" id="PS50111">
    <property type="entry name" value="CHEMOTAXIS_TRANSDUC_2"/>
    <property type="match status" value="1"/>
</dbReference>
<evidence type="ECO:0000313" key="10">
    <source>
        <dbReference type="Proteomes" id="UP001589645"/>
    </source>
</evidence>
<comment type="similarity">
    <text evidence="3">Belongs to the methyl-accepting chemotaxis (MCP) protein family.</text>
</comment>
<keyword evidence="7" id="KW-1133">Transmembrane helix</keyword>
<evidence type="ECO:0000256" key="7">
    <source>
        <dbReference type="SAM" id="Phobius"/>
    </source>
</evidence>
<comment type="subcellular location">
    <subcellularLocation>
        <location evidence="1">Membrane</location>
    </subcellularLocation>
</comment>
<evidence type="ECO:0000256" key="5">
    <source>
        <dbReference type="SAM" id="Coils"/>
    </source>
</evidence>
<protein>
    <submittedName>
        <fullName evidence="9">Methyl-accepting chemotaxis protein</fullName>
    </submittedName>
</protein>
<proteinExistence type="inferred from homology"/>
<reference evidence="9 10" key="1">
    <citation type="submission" date="2024-09" db="EMBL/GenBank/DDBJ databases">
        <authorList>
            <person name="Sun Q."/>
            <person name="Mori K."/>
        </authorList>
    </citation>
    <scope>NUCLEOTIDE SEQUENCE [LARGE SCALE GENOMIC DNA]</scope>
    <source>
        <strain evidence="9 10">CECT 8064</strain>
    </source>
</reference>
<feature type="coiled-coil region" evidence="5">
    <location>
        <begin position="267"/>
        <end position="301"/>
    </location>
</feature>